<dbReference type="AlphaFoldDB" id="A0A4Z2FL81"/>
<sequence length="86" mass="9200">MDTMLCSTRTPTVGSSRPLEERSALEKNPRRVPDEGLSTGALSLGELDPSVLSMINLRGSADQTAGPDRKDKNGKDQKIKSSPCVT</sequence>
<accession>A0A4Z2FL81</accession>
<proteinExistence type="predicted"/>
<name>A0A4Z2FL81_9TELE</name>
<dbReference type="EMBL" id="SRLO01001103">
    <property type="protein sequence ID" value="TNN41503.1"/>
    <property type="molecule type" value="Genomic_DNA"/>
</dbReference>
<protein>
    <submittedName>
        <fullName evidence="2">Uncharacterized protein</fullName>
    </submittedName>
</protein>
<evidence type="ECO:0000313" key="3">
    <source>
        <dbReference type="Proteomes" id="UP000314294"/>
    </source>
</evidence>
<gene>
    <name evidence="2" type="ORF">EYF80_048332</name>
</gene>
<feature type="region of interest" description="Disordered" evidence="1">
    <location>
        <begin position="58"/>
        <end position="86"/>
    </location>
</feature>
<feature type="region of interest" description="Disordered" evidence="1">
    <location>
        <begin position="1"/>
        <end position="44"/>
    </location>
</feature>
<organism evidence="2 3">
    <name type="scientific">Liparis tanakae</name>
    <name type="common">Tanaka's snailfish</name>
    <dbReference type="NCBI Taxonomy" id="230148"/>
    <lineage>
        <taxon>Eukaryota</taxon>
        <taxon>Metazoa</taxon>
        <taxon>Chordata</taxon>
        <taxon>Craniata</taxon>
        <taxon>Vertebrata</taxon>
        <taxon>Euteleostomi</taxon>
        <taxon>Actinopterygii</taxon>
        <taxon>Neopterygii</taxon>
        <taxon>Teleostei</taxon>
        <taxon>Neoteleostei</taxon>
        <taxon>Acanthomorphata</taxon>
        <taxon>Eupercaria</taxon>
        <taxon>Perciformes</taxon>
        <taxon>Cottioidei</taxon>
        <taxon>Cottales</taxon>
        <taxon>Liparidae</taxon>
        <taxon>Liparis</taxon>
    </lineage>
</organism>
<evidence type="ECO:0000313" key="2">
    <source>
        <dbReference type="EMBL" id="TNN41503.1"/>
    </source>
</evidence>
<feature type="compositionally biased region" description="Basic and acidic residues" evidence="1">
    <location>
        <begin position="18"/>
        <end position="34"/>
    </location>
</feature>
<comment type="caution">
    <text evidence="2">The sequence shown here is derived from an EMBL/GenBank/DDBJ whole genome shotgun (WGS) entry which is preliminary data.</text>
</comment>
<reference evidence="2 3" key="1">
    <citation type="submission" date="2019-03" db="EMBL/GenBank/DDBJ databases">
        <title>First draft genome of Liparis tanakae, snailfish: a comprehensive survey of snailfish specific genes.</title>
        <authorList>
            <person name="Kim W."/>
            <person name="Song I."/>
            <person name="Jeong J.-H."/>
            <person name="Kim D."/>
            <person name="Kim S."/>
            <person name="Ryu S."/>
            <person name="Song J.Y."/>
            <person name="Lee S.K."/>
        </authorList>
    </citation>
    <scope>NUCLEOTIDE SEQUENCE [LARGE SCALE GENOMIC DNA]</scope>
    <source>
        <tissue evidence="2">Muscle</tissue>
    </source>
</reference>
<keyword evidence="3" id="KW-1185">Reference proteome</keyword>
<evidence type="ECO:0000256" key="1">
    <source>
        <dbReference type="SAM" id="MobiDB-lite"/>
    </source>
</evidence>
<feature type="compositionally biased region" description="Polar residues" evidence="1">
    <location>
        <begin position="1"/>
        <end position="15"/>
    </location>
</feature>
<dbReference type="Proteomes" id="UP000314294">
    <property type="component" value="Unassembled WGS sequence"/>
</dbReference>
<feature type="compositionally biased region" description="Basic and acidic residues" evidence="1">
    <location>
        <begin position="67"/>
        <end position="79"/>
    </location>
</feature>